<dbReference type="Proteomes" id="UP000594688">
    <property type="component" value="Chromosome"/>
</dbReference>
<reference evidence="9 10" key="1">
    <citation type="submission" date="2020-02" db="EMBL/GenBank/DDBJ databases">
        <title>Genomic and physiological characterization of two novel Nitrospinaceae genera.</title>
        <authorList>
            <person name="Mueller A.J."/>
            <person name="Jung M.-Y."/>
            <person name="Strachan C.R."/>
            <person name="Herbold C.W."/>
            <person name="Kirkegaard R.H."/>
            <person name="Daims H."/>
        </authorList>
    </citation>
    <scope>NUCLEOTIDE SEQUENCE [LARGE SCALE GENOMIC DNA]</scope>
    <source>
        <strain evidence="9">EB</strain>
    </source>
</reference>
<keyword evidence="4 6" id="KW-0949">S-adenosyl-L-methionine</keyword>
<dbReference type="PANTHER" id="PTHR42971:SF1">
    <property type="entry name" value="TRNA (CYTIDINE(34)-2'-O)-METHYLTRANSFERASE"/>
    <property type="match status" value="1"/>
</dbReference>
<dbReference type="InterPro" id="IPR029026">
    <property type="entry name" value="tRNA_m1G_MTases_N"/>
</dbReference>
<evidence type="ECO:0000256" key="1">
    <source>
        <dbReference type="ARBA" id="ARBA00022490"/>
    </source>
</evidence>
<dbReference type="InterPro" id="IPR001537">
    <property type="entry name" value="SpoU_MeTrfase"/>
</dbReference>
<evidence type="ECO:0000256" key="2">
    <source>
        <dbReference type="ARBA" id="ARBA00022603"/>
    </source>
</evidence>
<comment type="subcellular location">
    <subcellularLocation>
        <location evidence="6">Cytoplasm</location>
    </subcellularLocation>
</comment>
<proteinExistence type="inferred from homology"/>
<dbReference type="GO" id="GO:0002130">
    <property type="term" value="P:wobble position ribose methylation"/>
    <property type="evidence" value="ECO:0007669"/>
    <property type="project" value="TreeGrafter"/>
</dbReference>
<gene>
    <name evidence="9" type="ORF">G3M70_03685</name>
</gene>
<evidence type="ECO:0000256" key="7">
    <source>
        <dbReference type="PIRSR" id="PIRSR029256-1"/>
    </source>
</evidence>
<dbReference type="CDD" id="cd18094">
    <property type="entry name" value="SpoU-like_TrmL"/>
    <property type="match status" value="1"/>
</dbReference>
<keyword evidence="3 6" id="KW-0808">Transferase</keyword>
<feature type="binding site" evidence="6 7">
    <location>
        <position position="130"/>
    </location>
    <ligand>
        <name>S-adenosyl-L-methionine</name>
        <dbReference type="ChEBI" id="CHEBI:59789"/>
    </ligand>
</feature>
<dbReference type="GO" id="GO:0008175">
    <property type="term" value="F:tRNA methyltransferase activity"/>
    <property type="evidence" value="ECO:0007669"/>
    <property type="project" value="UniProtKB-UniRule"/>
</dbReference>
<dbReference type="GO" id="GO:0003723">
    <property type="term" value="F:RNA binding"/>
    <property type="evidence" value="ECO:0007669"/>
    <property type="project" value="InterPro"/>
</dbReference>
<dbReference type="EC" id="2.1.1.207" evidence="6"/>
<feature type="binding site" evidence="6 7">
    <location>
        <position position="109"/>
    </location>
    <ligand>
        <name>S-adenosyl-L-methionine</name>
        <dbReference type="ChEBI" id="CHEBI:59789"/>
    </ligand>
</feature>
<dbReference type="SUPFAM" id="SSF75217">
    <property type="entry name" value="alpha/beta knot"/>
    <property type="match status" value="1"/>
</dbReference>
<evidence type="ECO:0000313" key="10">
    <source>
        <dbReference type="Proteomes" id="UP000594688"/>
    </source>
</evidence>
<sequence length="166" mass="18433">MRNKAPGDSFHIVLVSPEIPPNTGNIGRLCVATGTPLHLVDPLGFDISDSQVKRAGLDYWQHLTLLRHKNLEQYLSKKPPEAPLVLLTKRADRSLYDHKFEAGTHLVFGNETSGLPDDFRNGPDRICLRIPMADDRVRSLNLSTAAGIVLYEALRQLSLKKGDQAV</sequence>
<dbReference type="Pfam" id="PF00588">
    <property type="entry name" value="SpoU_methylase"/>
    <property type="match status" value="1"/>
</dbReference>
<organism evidence="9 10">
    <name type="scientific">Candidatus Nitronauta litoralis</name>
    <dbReference type="NCBI Taxonomy" id="2705533"/>
    <lineage>
        <taxon>Bacteria</taxon>
        <taxon>Pseudomonadati</taxon>
        <taxon>Nitrospinota/Tectimicrobiota group</taxon>
        <taxon>Nitrospinota</taxon>
        <taxon>Nitrospinia</taxon>
        <taxon>Nitrospinales</taxon>
        <taxon>Nitrospinaceae</taxon>
        <taxon>Candidatus Nitronauta</taxon>
    </lineage>
</organism>
<dbReference type="PIRSF" id="PIRSF029256">
    <property type="entry name" value="SpoU_TrmH_prd"/>
    <property type="match status" value="1"/>
</dbReference>
<dbReference type="GO" id="GO:0008757">
    <property type="term" value="F:S-adenosylmethionine-dependent methyltransferase activity"/>
    <property type="evidence" value="ECO:0007669"/>
    <property type="project" value="UniProtKB-UniRule"/>
</dbReference>
<keyword evidence="2 6" id="KW-0489">Methyltransferase</keyword>
<dbReference type="Gene3D" id="3.40.1280.10">
    <property type="match status" value="1"/>
</dbReference>
<evidence type="ECO:0000313" key="9">
    <source>
        <dbReference type="EMBL" id="QPJ61037.1"/>
    </source>
</evidence>
<dbReference type="PANTHER" id="PTHR42971">
    <property type="entry name" value="TRNA (CYTIDINE(34)-2'-O)-METHYLTRANSFERASE"/>
    <property type="match status" value="1"/>
</dbReference>
<comment type="catalytic activity">
    <reaction evidence="6">
        <text>cytidine(34) in tRNA + S-adenosyl-L-methionine = 2'-O-methylcytidine(34) in tRNA + S-adenosyl-L-homocysteine + H(+)</text>
        <dbReference type="Rhea" id="RHEA:43084"/>
        <dbReference type="Rhea" id="RHEA-COMP:10331"/>
        <dbReference type="Rhea" id="RHEA-COMP:10332"/>
        <dbReference type="ChEBI" id="CHEBI:15378"/>
        <dbReference type="ChEBI" id="CHEBI:57856"/>
        <dbReference type="ChEBI" id="CHEBI:59789"/>
        <dbReference type="ChEBI" id="CHEBI:74495"/>
        <dbReference type="ChEBI" id="CHEBI:82748"/>
        <dbReference type="EC" id="2.1.1.207"/>
    </reaction>
</comment>
<feature type="binding site" evidence="6 7">
    <location>
        <position position="139"/>
    </location>
    <ligand>
        <name>S-adenosyl-L-methionine</name>
        <dbReference type="ChEBI" id="CHEBI:59789"/>
    </ligand>
</feature>
<dbReference type="KEGG" id="nli:G3M70_03685"/>
<dbReference type="InterPro" id="IPR016914">
    <property type="entry name" value="TrmL"/>
</dbReference>
<comment type="similarity">
    <text evidence="6">Belongs to the class IV-like SAM-binding methyltransferase superfamily. RNA methyltransferase TrmH family. TrmL subfamily.</text>
</comment>
<dbReference type="HAMAP" id="MF_01885">
    <property type="entry name" value="tRNA_methyltr_TrmL"/>
    <property type="match status" value="1"/>
</dbReference>
<keyword evidence="5 6" id="KW-0819">tRNA processing</keyword>
<keyword evidence="1 6" id="KW-0963">Cytoplasm</keyword>
<evidence type="ECO:0000256" key="4">
    <source>
        <dbReference type="ARBA" id="ARBA00022691"/>
    </source>
</evidence>
<feature type="domain" description="tRNA/rRNA methyltransferase SpoU type" evidence="8">
    <location>
        <begin position="10"/>
        <end position="151"/>
    </location>
</feature>
<name>A0A7T0BU33_9BACT</name>
<evidence type="ECO:0000256" key="6">
    <source>
        <dbReference type="HAMAP-Rule" id="MF_01885"/>
    </source>
</evidence>
<accession>A0A7T0BU33</accession>
<evidence type="ECO:0000256" key="3">
    <source>
        <dbReference type="ARBA" id="ARBA00022679"/>
    </source>
</evidence>
<comment type="catalytic activity">
    <reaction evidence="6">
        <text>5-carboxymethylaminomethyluridine(34) in tRNA(Leu) + S-adenosyl-L-methionine = 5-carboxymethylaminomethyl-2'-O-methyluridine(34) in tRNA(Leu) + S-adenosyl-L-homocysteine + H(+)</text>
        <dbReference type="Rhea" id="RHEA:43088"/>
        <dbReference type="Rhea" id="RHEA-COMP:10333"/>
        <dbReference type="Rhea" id="RHEA-COMP:10334"/>
        <dbReference type="ChEBI" id="CHEBI:15378"/>
        <dbReference type="ChEBI" id="CHEBI:57856"/>
        <dbReference type="ChEBI" id="CHEBI:59789"/>
        <dbReference type="ChEBI" id="CHEBI:74508"/>
        <dbReference type="ChEBI" id="CHEBI:74511"/>
        <dbReference type="EC" id="2.1.1.207"/>
    </reaction>
</comment>
<dbReference type="AlphaFoldDB" id="A0A7T0BU33"/>
<dbReference type="EMBL" id="CP048685">
    <property type="protein sequence ID" value="QPJ61037.1"/>
    <property type="molecule type" value="Genomic_DNA"/>
</dbReference>
<evidence type="ECO:0000256" key="5">
    <source>
        <dbReference type="ARBA" id="ARBA00022694"/>
    </source>
</evidence>
<dbReference type="GO" id="GO:0005737">
    <property type="term" value="C:cytoplasm"/>
    <property type="evidence" value="ECO:0007669"/>
    <property type="project" value="UniProtKB-SubCell"/>
</dbReference>
<feature type="binding site" evidence="6 7">
    <location>
        <position position="87"/>
    </location>
    <ligand>
        <name>S-adenosyl-L-methionine</name>
        <dbReference type="ChEBI" id="CHEBI:59789"/>
    </ligand>
</feature>
<protein>
    <recommendedName>
        <fullName evidence="6">Putative tRNA (cytidine(34)-2'-O)-methyltransferase</fullName>
        <ecNumber evidence="6">2.1.1.207</ecNumber>
    </recommendedName>
    <alternativeName>
        <fullName evidence="6">tRNA (cytidine/uridine-2'-O-)-methyltransferase</fullName>
    </alternativeName>
</protein>
<comment type="function">
    <text evidence="6">Could methylate the ribose at the nucleotide 34 wobble position in tRNA.</text>
</comment>
<evidence type="ECO:0000259" key="8">
    <source>
        <dbReference type="Pfam" id="PF00588"/>
    </source>
</evidence>
<dbReference type="InterPro" id="IPR029028">
    <property type="entry name" value="Alpha/beta_knot_MTases"/>
</dbReference>